<organism evidence="1 2">
    <name type="scientific">Bacteroides muris</name>
    <name type="common">ex Afrizal et al. 2022</name>
    <dbReference type="NCBI Taxonomy" id="2516960"/>
    <lineage>
        <taxon>Bacteria</taxon>
        <taxon>Pseudomonadati</taxon>
        <taxon>Bacteroidota</taxon>
        <taxon>Bacteroidia</taxon>
        <taxon>Bacteroidales</taxon>
        <taxon>Bacteroidaceae</taxon>
        <taxon>Bacteroides</taxon>
    </lineage>
</organism>
<evidence type="ECO:0000313" key="1">
    <source>
        <dbReference type="EMBL" id="TGY08046.1"/>
    </source>
</evidence>
<dbReference type="Proteomes" id="UP000310532">
    <property type="component" value="Unassembled WGS sequence"/>
</dbReference>
<gene>
    <name evidence="1" type="ORF">E5355_05335</name>
</gene>
<dbReference type="EMBL" id="SRYZ01000007">
    <property type="protein sequence ID" value="TGY08046.1"/>
    <property type="molecule type" value="Genomic_DNA"/>
</dbReference>
<dbReference type="AlphaFoldDB" id="A0A4S2B1Y8"/>
<evidence type="ECO:0000313" key="2">
    <source>
        <dbReference type="Proteomes" id="UP000310532"/>
    </source>
</evidence>
<dbReference type="RefSeq" id="WP_136009473.1">
    <property type="nucleotide sequence ID" value="NZ_SRYZ01000007.1"/>
</dbReference>
<reference evidence="1 2" key="1">
    <citation type="submission" date="2019-04" db="EMBL/GenBank/DDBJ databases">
        <title>Microbes associate with the intestines of laboratory mice.</title>
        <authorList>
            <person name="Navarre W."/>
            <person name="Wong E."/>
            <person name="Huang K."/>
            <person name="Tropini C."/>
            <person name="Ng K."/>
            <person name="Yu B."/>
        </authorList>
    </citation>
    <scope>NUCLEOTIDE SEQUENCE [LARGE SCALE GENOMIC DNA]</scope>
    <source>
        <strain evidence="1 2">NM69_E16B</strain>
    </source>
</reference>
<evidence type="ECO:0008006" key="3">
    <source>
        <dbReference type="Google" id="ProtNLM"/>
    </source>
</evidence>
<proteinExistence type="predicted"/>
<keyword evidence="2" id="KW-1185">Reference proteome</keyword>
<protein>
    <recommendedName>
        <fullName evidence="3">FeoB-associated Cys-rich membrane protein</fullName>
    </recommendedName>
</protein>
<comment type="caution">
    <text evidence="1">The sequence shown here is derived from an EMBL/GenBank/DDBJ whole genome shotgun (WGS) entry which is preliminary data.</text>
</comment>
<sequence>MRNSWQEWVVALLLLLCAVRIGMSIYSFFHQVKENGNPCDGCASGCELKNLYDKKRAECSGVTKKKKKSCCR</sequence>
<name>A0A4S2B1Y8_9BACE</name>
<accession>A0A4S2B1Y8</accession>